<dbReference type="InterPro" id="IPR036314">
    <property type="entry name" value="SOD_C_sf"/>
</dbReference>
<feature type="domain" description="Manganese/iron superoxide dismutase C-terminal" evidence="2">
    <location>
        <begin position="137"/>
        <end position="191"/>
    </location>
</feature>
<feature type="compositionally biased region" description="Low complexity" evidence="1">
    <location>
        <begin position="244"/>
        <end position="254"/>
    </location>
</feature>
<protein>
    <recommendedName>
        <fullName evidence="2">Manganese/iron superoxide dismutase C-terminal domain-containing protein</fullName>
    </recommendedName>
</protein>
<evidence type="ECO:0000313" key="3">
    <source>
        <dbReference type="EMBL" id="EPT03118.1"/>
    </source>
</evidence>
<gene>
    <name evidence="3" type="ORF">FOMPIDRAFT_1014785</name>
</gene>
<evidence type="ECO:0000259" key="2">
    <source>
        <dbReference type="Pfam" id="PF02777"/>
    </source>
</evidence>
<dbReference type="Pfam" id="PF02777">
    <property type="entry name" value="Sod_Fe_C"/>
    <property type="match status" value="2"/>
</dbReference>
<dbReference type="STRING" id="743788.S8EF17"/>
<dbReference type="PANTHER" id="PTHR42769:SF3">
    <property type="entry name" value="SUPEROXIDE DISMUTASE [FE] 2, CHLOROPLASTIC"/>
    <property type="match status" value="1"/>
</dbReference>
<proteinExistence type="predicted"/>
<keyword evidence="4" id="KW-1185">Reference proteome</keyword>
<name>S8EF17_FOMSC</name>
<organism evidence="3 4">
    <name type="scientific">Fomitopsis schrenkii</name>
    <name type="common">Brown rot fungus</name>
    <dbReference type="NCBI Taxonomy" id="2126942"/>
    <lineage>
        <taxon>Eukaryota</taxon>
        <taxon>Fungi</taxon>
        <taxon>Dikarya</taxon>
        <taxon>Basidiomycota</taxon>
        <taxon>Agaricomycotina</taxon>
        <taxon>Agaricomycetes</taxon>
        <taxon>Polyporales</taxon>
        <taxon>Fomitopsis</taxon>
    </lineage>
</organism>
<dbReference type="GO" id="GO:0004784">
    <property type="term" value="F:superoxide dismutase activity"/>
    <property type="evidence" value="ECO:0007669"/>
    <property type="project" value="InterPro"/>
</dbReference>
<evidence type="ECO:0000256" key="1">
    <source>
        <dbReference type="SAM" id="MobiDB-lite"/>
    </source>
</evidence>
<dbReference type="SUPFAM" id="SSF54719">
    <property type="entry name" value="Fe,Mn superoxide dismutase (SOD), C-terminal domain"/>
    <property type="match status" value="1"/>
</dbReference>
<feature type="domain" description="Manganese/iron superoxide dismutase C-terminal" evidence="2">
    <location>
        <begin position="312"/>
        <end position="351"/>
    </location>
</feature>
<sequence>MVPLGLRLGASSSRGVARLVPACKHGRWIRIRQYHQRKGLPYPIEQGLGEFLTTDALKVIAEEYQGGLLERLNDQVRGTVLENKSIVQTVIEAARDPHKVLEFDYACEALNNSFFLESMKPPRAPETSNEAAITDQQNTLFSAIANQFGSLEQFKSNFSAAALGMFSSGWLYCVVDNLGELAIYPIFGAGTLLVRSGEPTYKNQKIVGEIVARTLRQGPSQSSSAHVGSATATAESTEPPPASSPVSGAPQTPLSTPPPPHARTFSTSALAWSDFSRGSTIDTASMFGSDGELLPPGSGGKPKIARVGEVLNPLFCVSLHEHAWLPSYGVWGKEEYMKRFWTVLDWEKVVNRWEKFTPTPTPIPTIRNARS</sequence>
<dbReference type="Proteomes" id="UP000015241">
    <property type="component" value="Unassembled WGS sequence"/>
</dbReference>
<feature type="compositionally biased region" description="Polar residues" evidence="1">
    <location>
        <begin position="217"/>
        <end position="226"/>
    </location>
</feature>
<dbReference type="OrthoDB" id="275227at2759"/>
<evidence type="ECO:0000313" key="4">
    <source>
        <dbReference type="Proteomes" id="UP000015241"/>
    </source>
</evidence>
<dbReference type="Gene3D" id="3.55.40.20">
    <property type="entry name" value="Iron/manganese superoxide dismutase, C-terminal domain"/>
    <property type="match status" value="1"/>
</dbReference>
<dbReference type="HOGENOM" id="CLU_057349_2_0_1"/>
<feature type="region of interest" description="Disordered" evidence="1">
    <location>
        <begin position="217"/>
        <end position="263"/>
    </location>
</feature>
<dbReference type="eggNOG" id="KOG0876">
    <property type="taxonomic scope" value="Eukaryota"/>
</dbReference>
<dbReference type="InterPro" id="IPR019832">
    <property type="entry name" value="Mn/Fe_SOD_C"/>
</dbReference>
<dbReference type="InterPro" id="IPR036324">
    <property type="entry name" value="Mn/Fe_SOD_N_sf"/>
</dbReference>
<dbReference type="EMBL" id="KE504131">
    <property type="protein sequence ID" value="EPT03118.1"/>
    <property type="molecule type" value="Genomic_DNA"/>
</dbReference>
<dbReference type="GO" id="GO:0046872">
    <property type="term" value="F:metal ion binding"/>
    <property type="evidence" value="ECO:0007669"/>
    <property type="project" value="InterPro"/>
</dbReference>
<dbReference type="SUPFAM" id="SSF46609">
    <property type="entry name" value="Fe,Mn superoxide dismutase (SOD), N-terminal domain"/>
    <property type="match status" value="1"/>
</dbReference>
<accession>S8EF17</accession>
<dbReference type="PANTHER" id="PTHR42769">
    <property type="entry name" value="SUPEROXIDE DISMUTASE"/>
    <property type="match status" value="1"/>
</dbReference>
<dbReference type="InParanoid" id="S8EF17"/>
<reference evidence="3 4" key="1">
    <citation type="journal article" date="2012" name="Science">
        <title>The Paleozoic origin of enzymatic lignin decomposition reconstructed from 31 fungal genomes.</title>
        <authorList>
            <person name="Floudas D."/>
            <person name="Binder M."/>
            <person name="Riley R."/>
            <person name="Barry K."/>
            <person name="Blanchette R.A."/>
            <person name="Henrissat B."/>
            <person name="Martinez A.T."/>
            <person name="Otillar R."/>
            <person name="Spatafora J.W."/>
            <person name="Yadav J.S."/>
            <person name="Aerts A."/>
            <person name="Benoit I."/>
            <person name="Boyd A."/>
            <person name="Carlson A."/>
            <person name="Copeland A."/>
            <person name="Coutinho P.M."/>
            <person name="de Vries R.P."/>
            <person name="Ferreira P."/>
            <person name="Findley K."/>
            <person name="Foster B."/>
            <person name="Gaskell J."/>
            <person name="Glotzer D."/>
            <person name="Gorecki P."/>
            <person name="Heitman J."/>
            <person name="Hesse C."/>
            <person name="Hori C."/>
            <person name="Igarashi K."/>
            <person name="Jurgens J.A."/>
            <person name="Kallen N."/>
            <person name="Kersten P."/>
            <person name="Kohler A."/>
            <person name="Kuees U."/>
            <person name="Kumar T.K.A."/>
            <person name="Kuo A."/>
            <person name="LaButti K."/>
            <person name="Larrondo L.F."/>
            <person name="Lindquist E."/>
            <person name="Ling A."/>
            <person name="Lombard V."/>
            <person name="Lucas S."/>
            <person name="Lundell T."/>
            <person name="Martin R."/>
            <person name="McLaughlin D.J."/>
            <person name="Morgenstern I."/>
            <person name="Morin E."/>
            <person name="Murat C."/>
            <person name="Nagy L.G."/>
            <person name="Nolan M."/>
            <person name="Ohm R.A."/>
            <person name="Patyshakuliyeva A."/>
            <person name="Rokas A."/>
            <person name="Ruiz-Duenas F.J."/>
            <person name="Sabat G."/>
            <person name="Salamov A."/>
            <person name="Samejima M."/>
            <person name="Schmutz J."/>
            <person name="Slot J.C."/>
            <person name="St John F."/>
            <person name="Stenlid J."/>
            <person name="Sun H."/>
            <person name="Sun S."/>
            <person name="Syed K."/>
            <person name="Tsang A."/>
            <person name="Wiebenga A."/>
            <person name="Young D."/>
            <person name="Pisabarro A."/>
            <person name="Eastwood D.C."/>
            <person name="Martin F."/>
            <person name="Cullen D."/>
            <person name="Grigoriev I.V."/>
            <person name="Hibbett D.S."/>
        </authorList>
    </citation>
    <scope>NUCLEOTIDE SEQUENCE</scope>
    <source>
        <strain evidence="4">FP-58527</strain>
    </source>
</reference>
<dbReference type="AlphaFoldDB" id="S8EF17"/>